<dbReference type="NCBIfam" id="NF042916">
    <property type="entry name" value="IncP_KfrC_dom"/>
    <property type="match status" value="1"/>
</dbReference>
<dbReference type="InterPro" id="IPR050043">
    <property type="entry name" value="KfrC-like_dom"/>
</dbReference>
<dbReference type="RefSeq" id="WP_319962708.1">
    <property type="nucleotide sequence ID" value="NZ_JAXARY010000023.1"/>
</dbReference>
<gene>
    <name evidence="2" type="ORF">QLH52_19965</name>
</gene>
<sequence>MVIGGDMVLVNAPQKRVLTPDVVRDIDNAIDPVSDQLQDDQGINAKTVYNVDELLDSAQTAEREQQAILEVSSVEQSYQEALLDYVEAKQEQVDRVEDKLETLIEKQQSRIQQIQSAKPGVLVLPGTRRAWQDQLAQQHSRLQVMQARLEAVREIRDGMGLHSPKIEELAERKLRRNEQELTSDFDSVLEAQRRHNIVTRKSFKQSDSLGVAPKLTLNISHGSK</sequence>
<accession>A0ABU4UJC8</accession>
<evidence type="ECO:0000313" key="3">
    <source>
        <dbReference type="Proteomes" id="UP001284537"/>
    </source>
</evidence>
<dbReference type="EMBL" id="JAXARY010000023">
    <property type="protein sequence ID" value="MDX8129587.1"/>
    <property type="molecule type" value="Genomic_DNA"/>
</dbReference>
<organism evidence="2 3">
    <name type="scientific">Methylomonas defluvii</name>
    <dbReference type="NCBI Taxonomy" id="3045149"/>
    <lineage>
        <taxon>Bacteria</taxon>
        <taxon>Pseudomonadati</taxon>
        <taxon>Pseudomonadota</taxon>
        <taxon>Gammaproteobacteria</taxon>
        <taxon>Methylococcales</taxon>
        <taxon>Methylococcaceae</taxon>
        <taxon>Methylomonas</taxon>
    </lineage>
</organism>
<protein>
    <submittedName>
        <fullName evidence="2">IncP plasmid survival protein KfrC family protein</fullName>
    </submittedName>
</protein>
<comment type="caution">
    <text evidence="2">The sequence shown here is derived from an EMBL/GenBank/DDBJ whole genome shotgun (WGS) entry which is preliminary data.</text>
</comment>
<dbReference type="Proteomes" id="UP001284537">
    <property type="component" value="Unassembled WGS sequence"/>
</dbReference>
<proteinExistence type="predicted"/>
<name>A0ABU4UJC8_9GAMM</name>
<evidence type="ECO:0000313" key="2">
    <source>
        <dbReference type="EMBL" id="MDX8129587.1"/>
    </source>
</evidence>
<reference evidence="2 3" key="1">
    <citation type="submission" date="2023-11" db="EMBL/GenBank/DDBJ databases">
        <authorList>
            <person name="Ouyang M.-Y."/>
        </authorList>
    </citation>
    <scope>NUCLEOTIDE SEQUENCE [LARGE SCALE GENOMIC DNA]</scope>
    <source>
        <strain evidence="2 3">OY6</strain>
    </source>
</reference>
<evidence type="ECO:0000256" key="1">
    <source>
        <dbReference type="SAM" id="Coils"/>
    </source>
</evidence>
<keyword evidence="1" id="KW-0175">Coiled coil</keyword>
<feature type="coiled-coil region" evidence="1">
    <location>
        <begin position="86"/>
        <end position="117"/>
    </location>
</feature>
<keyword evidence="3" id="KW-1185">Reference proteome</keyword>